<dbReference type="AlphaFoldDB" id="A0AAV8V8J8"/>
<comment type="similarity">
    <text evidence="2">Belongs to the peroxisomal membrane protein PXMP2/4 family.</text>
</comment>
<dbReference type="InterPro" id="IPR007248">
    <property type="entry name" value="Mpv17_PMP22"/>
</dbReference>
<evidence type="ECO:0008006" key="9">
    <source>
        <dbReference type="Google" id="ProtNLM"/>
    </source>
</evidence>
<name>A0AAV8V8J8_9CUCU</name>
<feature type="transmembrane region" description="Helical" evidence="6">
    <location>
        <begin position="360"/>
        <end position="378"/>
    </location>
</feature>
<reference evidence="7 8" key="1">
    <citation type="journal article" date="2023" name="Insect Mol. Biol.">
        <title>Genome sequencing provides insights into the evolution of gene families encoding plant cell wall-degrading enzymes in longhorned beetles.</title>
        <authorList>
            <person name="Shin N.R."/>
            <person name="Okamura Y."/>
            <person name="Kirsch R."/>
            <person name="Pauchet Y."/>
        </authorList>
    </citation>
    <scope>NUCLEOTIDE SEQUENCE [LARGE SCALE GENOMIC DNA]</scope>
    <source>
        <strain evidence="7">EAD_L_NR</strain>
    </source>
</reference>
<protein>
    <recommendedName>
        <fullName evidence="9">Mpv17-like protein 2</fullName>
    </recommendedName>
</protein>
<evidence type="ECO:0000313" key="7">
    <source>
        <dbReference type="EMBL" id="KAJ8910514.1"/>
    </source>
</evidence>
<dbReference type="PANTHER" id="PTHR11266">
    <property type="entry name" value="PEROXISOMAL MEMBRANE PROTEIN 2, PXMP2 MPV17"/>
    <property type="match status" value="1"/>
</dbReference>
<evidence type="ECO:0000313" key="8">
    <source>
        <dbReference type="Proteomes" id="UP001159042"/>
    </source>
</evidence>
<gene>
    <name evidence="7" type="ORF">NQ315_002456</name>
</gene>
<evidence type="ECO:0000256" key="1">
    <source>
        <dbReference type="ARBA" id="ARBA00004141"/>
    </source>
</evidence>
<evidence type="ECO:0000256" key="3">
    <source>
        <dbReference type="ARBA" id="ARBA00022692"/>
    </source>
</evidence>
<dbReference type="PANTHER" id="PTHR11266:SF81">
    <property type="entry name" value="GH12661P-RELATED"/>
    <property type="match status" value="1"/>
</dbReference>
<comment type="caution">
    <text evidence="7">The sequence shown here is derived from an EMBL/GenBank/DDBJ whole genome shotgun (WGS) entry which is preliminary data.</text>
</comment>
<accession>A0AAV8V8J8</accession>
<evidence type="ECO:0000256" key="5">
    <source>
        <dbReference type="ARBA" id="ARBA00023136"/>
    </source>
</evidence>
<proteinExistence type="inferred from homology"/>
<sequence>MLRNLFKITSKINKYRPIILRRYIFTTKNNHSPVRTGISLAFGKYLLLTNIASSGVLMLLGDICRQEIEYQEKKIPQRYDYGRLTRMFLVGLALGPIHHYFYVWIAKVMPDRSMWTITKKIMLDQLVMSPICIVVFFYGMGILESKPIPKCNEEIKNKYMGVYLMDWCVWPPTQFINFYYIPVKYQVFYINAVAVLYNIFLSYFKHKDINYKALSPIARCVSTTRHTKSPIRSGITLAFGKYLLLTNTISSGVLMLVGDICQQEIEYRQNKLPQRYDFGRMSRMFTVGFALGPFHHYFYIWLAKVLPARNVVTVMKKILIDQFIMGPICIVAFFYSMSALEMKPMVKWNEEVKNKFVEVYVMDWCVWPPTQFINFYYVPVKYQVFYINFITMLYNVFLSYIKHREEAQETARKLMLIDKKV</sequence>
<dbReference type="Proteomes" id="UP001159042">
    <property type="component" value="Unassembled WGS sequence"/>
</dbReference>
<feature type="transmembrane region" description="Helical" evidence="6">
    <location>
        <begin position="384"/>
        <end position="401"/>
    </location>
</feature>
<feature type="transmembrane region" description="Helical" evidence="6">
    <location>
        <begin position="284"/>
        <end position="302"/>
    </location>
</feature>
<comment type="subcellular location">
    <subcellularLocation>
        <location evidence="1">Membrane</location>
        <topology evidence="1">Multi-pass membrane protein</topology>
    </subcellularLocation>
</comment>
<keyword evidence="8" id="KW-1185">Reference proteome</keyword>
<dbReference type="GO" id="GO:0061668">
    <property type="term" value="P:mitochondrial ribosome assembly"/>
    <property type="evidence" value="ECO:0007669"/>
    <property type="project" value="TreeGrafter"/>
</dbReference>
<feature type="transmembrane region" description="Helical" evidence="6">
    <location>
        <begin position="84"/>
        <end position="105"/>
    </location>
</feature>
<evidence type="ECO:0000256" key="6">
    <source>
        <dbReference type="SAM" id="Phobius"/>
    </source>
</evidence>
<dbReference type="GO" id="GO:0016020">
    <property type="term" value="C:membrane"/>
    <property type="evidence" value="ECO:0007669"/>
    <property type="project" value="UniProtKB-SubCell"/>
</dbReference>
<dbReference type="EMBL" id="JANEYG010000285">
    <property type="protein sequence ID" value="KAJ8910514.1"/>
    <property type="molecule type" value="Genomic_DNA"/>
</dbReference>
<evidence type="ECO:0000256" key="4">
    <source>
        <dbReference type="ARBA" id="ARBA00022989"/>
    </source>
</evidence>
<keyword evidence="4 6" id="KW-1133">Transmembrane helix</keyword>
<feature type="transmembrane region" description="Helical" evidence="6">
    <location>
        <begin position="322"/>
        <end position="340"/>
    </location>
</feature>
<organism evidence="7 8">
    <name type="scientific">Exocentrus adspersus</name>
    <dbReference type="NCBI Taxonomy" id="1586481"/>
    <lineage>
        <taxon>Eukaryota</taxon>
        <taxon>Metazoa</taxon>
        <taxon>Ecdysozoa</taxon>
        <taxon>Arthropoda</taxon>
        <taxon>Hexapoda</taxon>
        <taxon>Insecta</taxon>
        <taxon>Pterygota</taxon>
        <taxon>Neoptera</taxon>
        <taxon>Endopterygota</taxon>
        <taxon>Coleoptera</taxon>
        <taxon>Polyphaga</taxon>
        <taxon>Cucujiformia</taxon>
        <taxon>Chrysomeloidea</taxon>
        <taxon>Cerambycidae</taxon>
        <taxon>Lamiinae</taxon>
        <taxon>Acanthocinini</taxon>
        <taxon>Exocentrus</taxon>
    </lineage>
</organism>
<dbReference type="Pfam" id="PF04117">
    <property type="entry name" value="Mpv17_PMP22"/>
    <property type="match status" value="2"/>
</dbReference>
<keyword evidence="5 6" id="KW-0472">Membrane</keyword>
<evidence type="ECO:0000256" key="2">
    <source>
        <dbReference type="ARBA" id="ARBA00006824"/>
    </source>
</evidence>
<feature type="transmembrane region" description="Helical" evidence="6">
    <location>
        <begin position="187"/>
        <end position="204"/>
    </location>
</feature>
<dbReference type="GO" id="GO:0005739">
    <property type="term" value="C:mitochondrion"/>
    <property type="evidence" value="ECO:0007669"/>
    <property type="project" value="TreeGrafter"/>
</dbReference>
<feature type="transmembrane region" description="Helical" evidence="6">
    <location>
        <begin position="163"/>
        <end position="181"/>
    </location>
</feature>
<keyword evidence="3 6" id="KW-0812">Transmembrane</keyword>
<feature type="transmembrane region" description="Helical" evidence="6">
    <location>
        <begin position="125"/>
        <end position="143"/>
    </location>
</feature>